<dbReference type="RefSeq" id="WP_343753864.1">
    <property type="nucleotide sequence ID" value="NZ_BAAADM010000055.1"/>
</dbReference>
<evidence type="ECO:0000313" key="4">
    <source>
        <dbReference type="Proteomes" id="UP001501459"/>
    </source>
</evidence>
<dbReference type="Pfam" id="PF04892">
    <property type="entry name" value="VanZ"/>
    <property type="match status" value="1"/>
</dbReference>
<feature type="domain" description="VanZ-like" evidence="2">
    <location>
        <begin position="7"/>
        <end position="153"/>
    </location>
</feature>
<dbReference type="InterPro" id="IPR006976">
    <property type="entry name" value="VanZ-like"/>
</dbReference>
<dbReference type="PIRSF" id="PIRSF019083">
    <property type="entry name" value="UCP019083_VanZ"/>
    <property type="match status" value="1"/>
</dbReference>
<keyword evidence="4" id="KW-1185">Reference proteome</keyword>
<protein>
    <submittedName>
        <fullName evidence="3">VanZ family protein</fullName>
    </submittedName>
</protein>
<organism evidence="3 4">
    <name type="scientific">Lentibacillus halophilus</name>
    <dbReference type="NCBI Taxonomy" id="295065"/>
    <lineage>
        <taxon>Bacteria</taxon>
        <taxon>Bacillati</taxon>
        <taxon>Bacillota</taxon>
        <taxon>Bacilli</taxon>
        <taxon>Bacillales</taxon>
        <taxon>Bacillaceae</taxon>
        <taxon>Lentibacillus</taxon>
    </lineage>
</organism>
<gene>
    <name evidence="3" type="ORF">GCM10008983_25740</name>
</gene>
<feature type="transmembrane region" description="Helical" evidence="1">
    <location>
        <begin position="101"/>
        <end position="119"/>
    </location>
</feature>
<keyword evidence="1" id="KW-0812">Transmembrane</keyword>
<keyword evidence="1" id="KW-1133">Transmembrane helix</keyword>
<evidence type="ECO:0000256" key="1">
    <source>
        <dbReference type="SAM" id="Phobius"/>
    </source>
</evidence>
<dbReference type="NCBIfam" id="NF037970">
    <property type="entry name" value="vanZ_1"/>
    <property type="match status" value="1"/>
</dbReference>
<evidence type="ECO:0000313" key="3">
    <source>
        <dbReference type="EMBL" id="GAA0446707.1"/>
    </source>
</evidence>
<comment type="caution">
    <text evidence="3">The sequence shown here is derived from an EMBL/GenBank/DDBJ whole genome shotgun (WGS) entry which is preliminary data.</text>
</comment>
<dbReference type="EMBL" id="BAAADM010000055">
    <property type="protein sequence ID" value="GAA0446707.1"/>
    <property type="molecule type" value="Genomic_DNA"/>
</dbReference>
<proteinExistence type="predicted"/>
<dbReference type="InterPro" id="IPR016747">
    <property type="entry name" value="Phosphotransbutyrylase"/>
</dbReference>
<keyword evidence="1" id="KW-0472">Membrane</keyword>
<name>A0ABN0ZGL7_9BACI</name>
<dbReference type="Proteomes" id="UP001501459">
    <property type="component" value="Unassembled WGS sequence"/>
</dbReference>
<feature type="transmembrane region" description="Helical" evidence="1">
    <location>
        <begin position="6"/>
        <end position="25"/>
    </location>
</feature>
<feature type="transmembrane region" description="Helical" evidence="1">
    <location>
        <begin position="77"/>
        <end position="94"/>
    </location>
</feature>
<feature type="transmembrane region" description="Helical" evidence="1">
    <location>
        <begin position="131"/>
        <end position="155"/>
    </location>
</feature>
<sequence length="161" mass="18683">MRKYAYWLLPMVWMGVIYYASATPYKDQDVKPLMERTMDLSFLTPFIDWISFTYHRSEVSVAALGVNGFIEFFMRKGAHLGVFFILMCLFFVALRRTSHLSFRAVLVVSFFLTTAYAGLDEFHQSFTSNRTPYIGDVVMDMTGAFIAGLCLLFFIRKRNKI</sequence>
<accession>A0ABN0ZGL7</accession>
<reference evidence="3 4" key="1">
    <citation type="journal article" date="2019" name="Int. J. Syst. Evol. Microbiol.">
        <title>The Global Catalogue of Microorganisms (GCM) 10K type strain sequencing project: providing services to taxonomists for standard genome sequencing and annotation.</title>
        <authorList>
            <consortium name="The Broad Institute Genomics Platform"/>
            <consortium name="The Broad Institute Genome Sequencing Center for Infectious Disease"/>
            <person name="Wu L."/>
            <person name="Ma J."/>
        </authorList>
    </citation>
    <scope>NUCLEOTIDE SEQUENCE [LARGE SCALE GENOMIC DNA]</scope>
    <source>
        <strain evidence="3 4">JCM 12149</strain>
    </source>
</reference>
<evidence type="ECO:0000259" key="2">
    <source>
        <dbReference type="Pfam" id="PF04892"/>
    </source>
</evidence>